<evidence type="ECO:0000313" key="1">
    <source>
        <dbReference type="EMBL" id="AWH15496.1"/>
    </source>
</evidence>
<accession>A0A2S1PFZ9</accession>
<sequence length="81" mass="9343">MNKEQMAVITAEIKKSIKEQNPYTLWFFVPDRNQTVKLPVYSYLDAAGLVEQLNKERVSGIRIARMDPSEGCEVVLHKFDN</sequence>
<dbReference type="Proteomes" id="UP000246250">
    <property type="component" value="Segment"/>
</dbReference>
<reference evidence="1 2" key="1">
    <citation type="submission" date="2018-04" db="EMBL/GenBank/DDBJ databases">
        <title>Complete genome sequences of new Aeromonas and Pseudomonas phages promising in phage therapy dedicated to aquaculture.</title>
        <authorList>
            <person name="Kolsut J."/>
            <person name="Wojcik E."/>
            <person name="Wojtasik A."/>
            <person name="Dastych J."/>
        </authorList>
    </citation>
    <scope>NUCLEOTIDE SEQUENCE [LARGE SCALE GENOMIC DNA]</scope>
</reference>
<dbReference type="GeneID" id="77935268"/>
<evidence type="ECO:0000313" key="2">
    <source>
        <dbReference type="Proteomes" id="UP000246250"/>
    </source>
</evidence>
<organism evidence="1 2">
    <name type="scientific">Pseudomonas phage 98PfluR60PP</name>
    <dbReference type="NCBI Taxonomy" id="2163965"/>
    <lineage>
        <taxon>Viruses</taxon>
        <taxon>Duplodnaviria</taxon>
        <taxon>Heunggongvirae</taxon>
        <taxon>Uroviricota</taxon>
        <taxon>Caudoviricetes</taxon>
        <taxon>Schitoviridae</taxon>
        <taxon>Littlefixvirus</taxon>
        <taxon>Littlefixvirus 98Pflur60pp</taxon>
    </lineage>
</organism>
<dbReference type="EMBL" id="MH179480">
    <property type="protein sequence ID" value="AWH15496.1"/>
    <property type="molecule type" value="Genomic_DNA"/>
</dbReference>
<keyword evidence="2" id="KW-1185">Reference proteome</keyword>
<dbReference type="KEGG" id="vg:77935268"/>
<protein>
    <submittedName>
        <fullName evidence="1">Uncharacterized protein</fullName>
    </submittedName>
</protein>
<name>A0A2S1PFZ9_9CAUD</name>
<proteinExistence type="predicted"/>
<dbReference type="RefSeq" id="YP_010659300.1">
    <property type="nucleotide sequence ID" value="NC_070866.1"/>
</dbReference>